<dbReference type="OrthoDB" id="9815222at2"/>
<dbReference type="Pfam" id="PF08494">
    <property type="entry name" value="DEAD_assoc"/>
    <property type="match status" value="1"/>
</dbReference>
<dbReference type="Gene3D" id="3.40.50.300">
    <property type="entry name" value="P-loop containing nucleotide triphosphate hydrolases"/>
    <property type="match status" value="2"/>
</dbReference>
<feature type="region of interest" description="Disordered" evidence="9">
    <location>
        <begin position="271"/>
        <end position="296"/>
    </location>
</feature>
<evidence type="ECO:0000256" key="6">
    <source>
        <dbReference type="ARBA" id="ARBA00023125"/>
    </source>
</evidence>
<evidence type="ECO:0000313" key="12">
    <source>
        <dbReference type="EMBL" id="PRQ05340.1"/>
    </source>
</evidence>
<dbReference type="GO" id="GO:0003677">
    <property type="term" value="F:DNA binding"/>
    <property type="evidence" value="ECO:0007669"/>
    <property type="project" value="UniProtKB-KW"/>
</dbReference>
<dbReference type="GO" id="GO:0005524">
    <property type="term" value="F:ATP binding"/>
    <property type="evidence" value="ECO:0007669"/>
    <property type="project" value="UniProtKB-KW"/>
</dbReference>
<dbReference type="Proteomes" id="UP000237968">
    <property type="component" value="Unassembled WGS sequence"/>
</dbReference>
<accession>A0A2S9YJT7</accession>
<dbReference type="GO" id="GO:0016887">
    <property type="term" value="F:ATP hydrolysis activity"/>
    <property type="evidence" value="ECO:0007669"/>
    <property type="project" value="TreeGrafter"/>
</dbReference>
<dbReference type="InterPro" id="IPR055369">
    <property type="entry name" value="WH2_Lhr"/>
</dbReference>
<proteinExistence type="predicted"/>
<dbReference type="SUPFAM" id="SSF52540">
    <property type="entry name" value="P-loop containing nucleoside triphosphate hydrolases"/>
    <property type="match status" value="1"/>
</dbReference>
<dbReference type="InterPro" id="IPR013701">
    <property type="entry name" value="Lhr-like_DEAD/DEAH_assoc"/>
</dbReference>
<dbReference type="SMART" id="SM00382">
    <property type="entry name" value="AAA"/>
    <property type="match status" value="1"/>
</dbReference>
<evidence type="ECO:0000256" key="4">
    <source>
        <dbReference type="ARBA" id="ARBA00022806"/>
    </source>
</evidence>
<keyword evidence="3" id="KW-0378">Hydrolase</keyword>
<feature type="compositionally biased region" description="Basic residues" evidence="9">
    <location>
        <begin position="1287"/>
        <end position="1307"/>
    </location>
</feature>
<dbReference type="Pfam" id="PF00270">
    <property type="entry name" value="DEAD"/>
    <property type="match status" value="1"/>
</dbReference>
<dbReference type="Pfam" id="PF23236">
    <property type="entry name" value="WHD_2nd_Lhr"/>
    <property type="match status" value="1"/>
</dbReference>
<dbReference type="InterPro" id="IPR055368">
    <property type="entry name" value="WH3_Lhr"/>
</dbReference>
<sequence length="1586" mass="174793">MPEAPTRRRDPLRDFHPAVREWFGAAFERPTAAQRKGWRPILDGDSTLLLAPTGSGKTLAAFLVAIDRLMFAAGERPKARGVDILYISPLKALGVDVERNLRAPLSGIRAIAQRDGVEHYMPTVGIRSGDTPQRERARMLRHPPDILITTPESLFLLLTSRARETLRGVSTVIVDEIHSMVAGKRGAHLFVSLERLEHERGHAREREGAAPLQRIGLSATQRPLDEVARLLGGCTPSADESMTPRPVTIVDAGRKRALELVVEVPVEDFDFSSPDSGSARHPRSARAQGLAGDGARGGELDVAEVEGIVADGPKPSTVSATFVGERRSIWPSIHPRLVELIEAHRSTMIFVNNRSLAERLSQAINALAGRELSLAHHGSLSKETRAVVEDRLKRGELPAIVATSSLELGIDMGAVDLVIQIEAPPSVASGLQRIGRAGHHVDGVSRGVIVPKYRHDLLACAAVIEHMREGKVESTFYPRNPLDVLAQHIVAMVGIAEELEVEQIWALVRRAAPFAELSRRAFENTLDMLAGRYPSNEFAELRPRIIWDRVEQRVRARKGAQRLAVQNAGTIPDRGLYGVFMLGEGGAPGTRVGELDEEMVFESRDGDVFVLGASSWKVVEITRDRVVVVPAPGEPGRMPFWHGEGPGRPLEFGRAIGALGRKLDKLPREQAEQRLTADHALAPRAARNLLDYLEDQREATGVLPSDKTIVVERWVDEIGDWRVAVLSPFGARVHAPWATAVAGRLREHGGVEVDMLWTDDGLAFRLPEADEPPPVSMFFPAPDEVERLVIENLSGSALFAARFRENAARALLLPRRRPGKRTPLWMQRKRSADLLAVATRYRSFPIILETYRECLRDVFDLPALTELLQQVLDRRVRVREVESASASPYAAALVFTWIGNFLYDDDQPRAERRAQALALDYAQLRELLGDAQLRELLDRDALSEVELLIQRLDPRRAIRELDHVHDALRELGELSREELRQRCDPELRGELDGWVEGLITERRAAEVTIAGQRRVIAAEDAGRYRDALGVVPPMGLPLAYLELVDNPLEDLVARYARTHVPFTAAEVALRFGLGLGPIAAALESLRREDRLLEGEFMPGGREREWCDVEVLRRLKRASLAKLSAAVEAVEPRLYARFLPTWHRIDWPSEGLDGLVAAIEQIQGVAIPFADLERAVLPARVRAYHPGMLDQLCASGELSWRGFEALGSDDGRVALYLSGHFAALAPAPEPVEGELAARLRELLGRRGAMFFADIERALGGFRNELVAILWEMVWAGELSNDTLAPLRSRARGGKGKGKARSYARRRPSLHGQLQLRRAGPAGTEGRWSLLRPSGPVDEGSGDEAEPGPSETERATSSAVQLLERFGVVTREAVRSAGVPGGFSAHYPILKAMEQAGKIRRGYFIAGMGGAQFGLPGAEDRLRETGSDPAPIVILTACDPANAYGAGLPWPRREGGAKPQRTSGAHVFMVDGRLLAWLSRSEKLLLCFIGPDELPDEAERERCAGHLAEALVALLHQAQGRRKVMLLAKIDDQFANEHWLAEQLCALGFRKTHDGLLRPRDRGWERSELQPGARAIIGVVDRRPGADA</sequence>
<dbReference type="Pfam" id="PF19306">
    <property type="entry name" value="WHD_Lhr"/>
    <property type="match status" value="1"/>
</dbReference>
<dbReference type="Pfam" id="PF23235">
    <property type="entry name" value="WHD_3rd_Lhr"/>
    <property type="match status" value="1"/>
</dbReference>
<dbReference type="Pfam" id="PF00271">
    <property type="entry name" value="Helicase_C"/>
    <property type="match status" value="1"/>
</dbReference>
<organism evidence="12 13">
    <name type="scientific">Enhygromyxa salina</name>
    <dbReference type="NCBI Taxonomy" id="215803"/>
    <lineage>
        <taxon>Bacteria</taxon>
        <taxon>Pseudomonadati</taxon>
        <taxon>Myxococcota</taxon>
        <taxon>Polyangia</taxon>
        <taxon>Nannocystales</taxon>
        <taxon>Nannocystaceae</taxon>
        <taxon>Enhygromyxa</taxon>
    </lineage>
</organism>
<dbReference type="PROSITE" id="PS51192">
    <property type="entry name" value="HELICASE_ATP_BIND_1"/>
    <property type="match status" value="1"/>
</dbReference>
<feature type="region of interest" description="Disordered" evidence="9">
    <location>
        <begin position="1286"/>
        <end position="1357"/>
    </location>
</feature>
<dbReference type="InterPro" id="IPR014001">
    <property type="entry name" value="Helicase_ATP-bd"/>
</dbReference>
<dbReference type="InterPro" id="IPR055367">
    <property type="entry name" value="WH4_Lhr"/>
</dbReference>
<dbReference type="RefSeq" id="WP_106389806.1">
    <property type="nucleotide sequence ID" value="NZ_PVNK01000015.1"/>
</dbReference>
<evidence type="ECO:0000259" key="11">
    <source>
        <dbReference type="PROSITE" id="PS51194"/>
    </source>
</evidence>
<dbReference type="GO" id="GO:0006281">
    <property type="term" value="P:DNA repair"/>
    <property type="evidence" value="ECO:0007669"/>
    <property type="project" value="UniProtKB-KW"/>
</dbReference>
<dbReference type="InterPro" id="IPR003593">
    <property type="entry name" value="AAA+_ATPase"/>
</dbReference>
<evidence type="ECO:0000256" key="7">
    <source>
        <dbReference type="ARBA" id="ARBA00023204"/>
    </source>
</evidence>
<feature type="domain" description="Helicase ATP-binding" evidence="10">
    <location>
        <begin position="38"/>
        <end position="239"/>
    </location>
</feature>
<evidence type="ECO:0000256" key="3">
    <source>
        <dbReference type="ARBA" id="ARBA00022801"/>
    </source>
</evidence>
<dbReference type="SMART" id="SM00487">
    <property type="entry name" value="DEXDc"/>
    <property type="match status" value="1"/>
</dbReference>
<keyword evidence="8" id="KW-0413">Isomerase</keyword>
<dbReference type="PROSITE" id="PS51194">
    <property type="entry name" value="HELICASE_CTER"/>
    <property type="match status" value="1"/>
</dbReference>
<evidence type="ECO:0000259" key="10">
    <source>
        <dbReference type="PROSITE" id="PS51192"/>
    </source>
</evidence>
<evidence type="ECO:0000256" key="9">
    <source>
        <dbReference type="SAM" id="MobiDB-lite"/>
    </source>
</evidence>
<dbReference type="InterPro" id="IPR052511">
    <property type="entry name" value="ATP-dep_Helicase"/>
</dbReference>
<evidence type="ECO:0000256" key="2">
    <source>
        <dbReference type="ARBA" id="ARBA00022763"/>
    </source>
</evidence>
<evidence type="ECO:0000256" key="8">
    <source>
        <dbReference type="ARBA" id="ARBA00023235"/>
    </source>
</evidence>
<keyword evidence="1" id="KW-0547">Nucleotide-binding</keyword>
<dbReference type="InterPro" id="IPR011545">
    <property type="entry name" value="DEAD/DEAH_box_helicase_dom"/>
</dbReference>
<evidence type="ECO:0000256" key="5">
    <source>
        <dbReference type="ARBA" id="ARBA00022840"/>
    </source>
</evidence>
<evidence type="ECO:0000256" key="1">
    <source>
        <dbReference type="ARBA" id="ARBA00022741"/>
    </source>
</evidence>
<gene>
    <name evidence="12" type="ORF">ENSA5_03300</name>
</gene>
<reference evidence="12 13" key="1">
    <citation type="submission" date="2018-03" db="EMBL/GenBank/DDBJ databases">
        <title>Draft Genome Sequences of the Obligatory Marine Myxobacteria Enhygromyxa salina SWB005.</title>
        <authorList>
            <person name="Poehlein A."/>
            <person name="Moghaddam J.A."/>
            <person name="Harms H."/>
            <person name="Alanjari M."/>
            <person name="Koenig G.M."/>
            <person name="Daniel R."/>
            <person name="Schaeberle T.F."/>
        </authorList>
    </citation>
    <scope>NUCLEOTIDE SEQUENCE [LARGE SCALE GENOMIC DNA]</scope>
    <source>
        <strain evidence="12 13">SWB005</strain>
    </source>
</reference>
<keyword evidence="2" id="KW-0227">DNA damage</keyword>
<keyword evidence="4 12" id="KW-0347">Helicase</keyword>
<dbReference type="InterPro" id="IPR027417">
    <property type="entry name" value="P-loop_NTPase"/>
</dbReference>
<dbReference type="PANTHER" id="PTHR47962:SF5">
    <property type="entry name" value="ATP-DEPENDENT HELICASE LHR-RELATED"/>
    <property type="match status" value="1"/>
</dbReference>
<keyword evidence="6" id="KW-0238">DNA-binding</keyword>
<dbReference type="PANTHER" id="PTHR47962">
    <property type="entry name" value="ATP-DEPENDENT HELICASE LHR-RELATED-RELATED"/>
    <property type="match status" value="1"/>
</dbReference>
<keyword evidence="13" id="KW-1185">Reference proteome</keyword>
<keyword evidence="7" id="KW-0234">DNA repair</keyword>
<keyword evidence="5" id="KW-0067">ATP-binding</keyword>
<feature type="domain" description="Helicase C-terminal" evidence="11">
    <location>
        <begin position="336"/>
        <end position="483"/>
    </location>
</feature>
<dbReference type="InterPro" id="IPR045628">
    <property type="entry name" value="Lhr_WH_dom"/>
</dbReference>
<name>A0A2S9YJT7_9BACT</name>
<dbReference type="CDD" id="cd18796">
    <property type="entry name" value="SF2_C_LHR"/>
    <property type="match status" value="1"/>
</dbReference>
<protein>
    <submittedName>
        <fullName evidence="12">Putative ATP-dependent helicase Lhr</fullName>
    </submittedName>
</protein>
<comment type="caution">
    <text evidence="12">The sequence shown here is derived from an EMBL/GenBank/DDBJ whole genome shotgun (WGS) entry which is preliminary data.</text>
</comment>
<dbReference type="InterPro" id="IPR001650">
    <property type="entry name" value="Helicase_C-like"/>
</dbReference>
<evidence type="ECO:0000313" key="13">
    <source>
        <dbReference type="Proteomes" id="UP000237968"/>
    </source>
</evidence>
<dbReference type="Pfam" id="PF23234">
    <property type="entry name" value="WHD_4th_Lhr"/>
    <property type="match status" value="1"/>
</dbReference>
<dbReference type="GO" id="GO:0004386">
    <property type="term" value="F:helicase activity"/>
    <property type="evidence" value="ECO:0007669"/>
    <property type="project" value="UniProtKB-KW"/>
</dbReference>
<dbReference type="SMART" id="SM00490">
    <property type="entry name" value="HELICc"/>
    <property type="match status" value="1"/>
</dbReference>
<dbReference type="EMBL" id="PVNK01000015">
    <property type="protein sequence ID" value="PRQ05340.1"/>
    <property type="molecule type" value="Genomic_DNA"/>
</dbReference>